<organism evidence="2 3">
    <name type="scientific">Nonomuraea turkmeniaca</name>
    <dbReference type="NCBI Taxonomy" id="103838"/>
    <lineage>
        <taxon>Bacteria</taxon>
        <taxon>Bacillati</taxon>
        <taxon>Actinomycetota</taxon>
        <taxon>Actinomycetes</taxon>
        <taxon>Streptosporangiales</taxon>
        <taxon>Streptosporangiaceae</taxon>
        <taxon>Nonomuraea</taxon>
    </lineage>
</organism>
<comment type="caution">
    <text evidence="2">The sequence shown here is derived from an EMBL/GenBank/DDBJ whole genome shotgun (WGS) entry which is preliminary data.</text>
</comment>
<gene>
    <name evidence="2" type="ORF">ETD86_46950</name>
</gene>
<dbReference type="Proteomes" id="UP000309128">
    <property type="component" value="Unassembled WGS sequence"/>
</dbReference>
<protein>
    <submittedName>
        <fullName evidence="2">Uncharacterized protein</fullName>
    </submittedName>
</protein>
<keyword evidence="3" id="KW-1185">Reference proteome</keyword>
<dbReference type="AlphaFoldDB" id="A0A5S4EY96"/>
<feature type="non-terminal residue" evidence="2">
    <location>
        <position position="108"/>
    </location>
</feature>
<accession>A0A5S4EY96</accession>
<sequence>MRGQEPGSEHDHREAAGSARPATPPPSFGQTNGRDVPPPFPPSEEADDGETLSVVPVLKGPPPQLPERPEPVRDDAQPWEVPGDDAAPYDWFADHTDTDPALASPSRT</sequence>
<proteinExistence type="predicted"/>
<feature type="compositionally biased region" description="Basic and acidic residues" evidence="1">
    <location>
        <begin position="67"/>
        <end position="76"/>
    </location>
</feature>
<evidence type="ECO:0000256" key="1">
    <source>
        <dbReference type="SAM" id="MobiDB-lite"/>
    </source>
</evidence>
<feature type="region of interest" description="Disordered" evidence="1">
    <location>
        <begin position="1"/>
        <end position="108"/>
    </location>
</feature>
<name>A0A5S4EY96_9ACTN</name>
<evidence type="ECO:0000313" key="2">
    <source>
        <dbReference type="EMBL" id="TMR08645.1"/>
    </source>
</evidence>
<reference evidence="2 3" key="1">
    <citation type="submission" date="2019-05" db="EMBL/GenBank/DDBJ databases">
        <title>Draft genome sequence of Nonomuraea turkmeniaca DSM 43926.</title>
        <authorList>
            <person name="Saricaoglu S."/>
            <person name="Isik K."/>
        </authorList>
    </citation>
    <scope>NUCLEOTIDE SEQUENCE [LARGE SCALE GENOMIC DNA]</scope>
    <source>
        <strain evidence="2 3">DSM 43926</strain>
    </source>
</reference>
<dbReference type="EMBL" id="VCKY01000279">
    <property type="protein sequence ID" value="TMR08645.1"/>
    <property type="molecule type" value="Genomic_DNA"/>
</dbReference>
<evidence type="ECO:0000313" key="3">
    <source>
        <dbReference type="Proteomes" id="UP000309128"/>
    </source>
</evidence>